<keyword evidence="3" id="KW-0119">Carbohydrate metabolism</keyword>
<dbReference type="GO" id="GO:0005975">
    <property type="term" value="P:carbohydrate metabolic process"/>
    <property type="evidence" value="ECO:0007669"/>
    <property type="project" value="InterPro"/>
</dbReference>
<dbReference type="Gene3D" id="3.40.50.720">
    <property type="entry name" value="NAD(P)-binding Rossmann-like Domain"/>
    <property type="match status" value="1"/>
</dbReference>
<dbReference type="PANTHER" id="PTHR43103">
    <property type="entry name" value="NUCLEOSIDE-DIPHOSPHATE-SUGAR EPIMERASE"/>
    <property type="match status" value="1"/>
</dbReference>
<keyword evidence="1" id="KW-0521">NADP</keyword>
<dbReference type="SUPFAM" id="SSF51735">
    <property type="entry name" value="NAD(P)-binding Rossmann-fold domains"/>
    <property type="match status" value="1"/>
</dbReference>
<dbReference type="STRING" id="416450.A0A1V6QLD9"/>
<evidence type="ECO:0000256" key="1">
    <source>
        <dbReference type="ARBA" id="ARBA00022857"/>
    </source>
</evidence>
<evidence type="ECO:0000259" key="4">
    <source>
        <dbReference type="Pfam" id="PF01370"/>
    </source>
</evidence>
<accession>A0A1V6QLD9</accession>
<dbReference type="EMBL" id="MDYN01000002">
    <property type="protein sequence ID" value="OQD89807.1"/>
    <property type="molecule type" value="Genomic_DNA"/>
</dbReference>
<comment type="caution">
    <text evidence="5">The sequence shown here is derived from an EMBL/GenBank/DDBJ whole genome shotgun (WGS) entry which is preliminary data.</text>
</comment>
<sequence>MIVVTGGASFIGSNLVKELNNRGFSNIVVVDDLGTDGAKFRNLADCQITDLISPSEFRAAICNKTSTIGTTEFRALSRNKQFLTQTRIVYHYGGASAEASGADVMDAYFTYAKEVFNWCQVLKIRFIYASSSAVYGAGPNFSDRDGKEAPLTPKGYCHLLFDQYAVKNKQNPSQQVTGLRLFNVYGPAEQYKGTKASVVNQFYNKRMEFKAVELFGEYAGYEAGQQKRDFVHVEDVARLNCWFYDHPEAEGIYNVGTGKARSFKEVATQVVGHFGSPEGYIRNVQFPHHLKGSYQNTTCADISSLRCKNARMVFRDIEKGIPEYMEWLDGTLFNHQKQAEKE</sequence>
<dbReference type="InterPro" id="IPR001509">
    <property type="entry name" value="Epimerase_deHydtase"/>
</dbReference>
<organism evidence="5 6">
    <name type="scientific">Penicillium antarcticum</name>
    <dbReference type="NCBI Taxonomy" id="416450"/>
    <lineage>
        <taxon>Eukaryota</taxon>
        <taxon>Fungi</taxon>
        <taxon>Dikarya</taxon>
        <taxon>Ascomycota</taxon>
        <taxon>Pezizomycotina</taxon>
        <taxon>Eurotiomycetes</taxon>
        <taxon>Eurotiomycetidae</taxon>
        <taxon>Eurotiales</taxon>
        <taxon>Aspergillaceae</taxon>
        <taxon>Penicillium</taxon>
    </lineage>
</organism>
<dbReference type="Proteomes" id="UP000191672">
    <property type="component" value="Unassembled WGS sequence"/>
</dbReference>
<dbReference type="NCBIfam" id="TIGR02197">
    <property type="entry name" value="heptose_epim"/>
    <property type="match status" value="1"/>
</dbReference>
<dbReference type="InterPro" id="IPR036291">
    <property type="entry name" value="NAD(P)-bd_dom_sf"/>
</dbReference>
<reference evidence="6" key="1">
    <citation type="journal article" date="2017" name="Nat. Microbiol.">
        <title>Global analysis of biosynthetic gene clusters reveals vast potential of secondary metabolite production in Penicillium species.</title>
        <authorList>
            <person name="Nielsen J.C."/>
            <person name="Grijseels S."/>
            <person name="Prigent S."/>
            <person name="Ji B."/>
            <person name="Dainat J."/>
            <person name="Nielsen K.F."/>
            <person name="Frisvad J.C."/>
            <person name="Workman M."/>
            <person name="Nielsen J."/>
        </authorList>
    </citation>
    <scope>NUCLEOTIDE SEQUENCE [LARGE SCALE GENOMIC DNA]</scope>
    <source>
        <strain evidence="6">IBT 31811</strain>
    </source>
</reference>
<evidence type="ECO:0000256" key="2">
    <source>
        <dbReference type="ARBA" id="ARBA00023235"/>
    </source>
</evidence>
<dbReference type="InterPro" id="IPR011912">
    <property type="entry name" value="Heptose_epim"/>
</dbReference>
<proteinExistence type="predicted"/>
<protein>
    <recommendedName>
        <fullName evidence="4">NAD-dependent epimerase/dehydratase domain-containing protein</fullName>
    </recommendedName>
</protein>
<dbReference type="PANTHER" id="PTHR43103:SF3">
    <property type="entry name" value="ADP-L-GLYCERO-D-MANNO-HEPTOSE-6-EPIMERASE"/>
    <property type="match status" value="1"/>
</dbReference>
<evidence type="ECO:0000313" key="5">
    <source>
        <dbReference type="EMBL" id="OQD89807.1"/>
    </source>
</evidence>
<dbReference type="GO" id="GO:0008712">
    <property type="term" value="F:ADP-glyceromanno-heptose 6-epimerase activity"/>
    <property type="evidence" value="ECO:0007669"/>
    <property type="project" value="InterPro"/>
</dbReference>
<keyword evidence="2" id="KW-0413">Isomerase</keyword>
<dbReference type="Pfam" id="PF01370">
    <property type="entry name" value="Epimerase"/>
    <property type="match status" value="1"/>
</dbReference>
<evidence type="ECO:0000256" key="3">
    <source>
        <dbReference type="ARBA" id="ARBA00023277"/>
    </source>
</evidence>
<dbReference type="Gene3D" id="3.90.25.10">
    <property type="entry name" value="UDP-galactose 4-epimerase, domain 1"/>
    <property type="match status" value="1"/>
</dbReference>
<feature type="domain" description="NAD-dependent epimerase/dehydratase" evidence="4">
    <location>
        <begin position="2"/>
        <end position="256"/>
    </location>
</feature>
<gene>
    <name evidence="5" type="ORF">PENANT_c002G01799</name>
</gene>
<evidence type="ECO:0000313" key="6">
    <source>
        <dbReference type="Proteomes" id="UP000191672"/>
    </source>
</evidence>
<keyword evidence="6" id="KW-1185">Reference proteome</keyword>
<name>A0A1V6QLD9_9EURO</name>
<dbReference type="AlphaFoldDB" id="A0A1V6QLD9"/>
<dbReference type="GO" id="GO:0050661">
    <property type="term" value="F:NADP binding"/>
    <property type="evidence" value="ECO:0007669"/>
    <property type="project" value="InterPro"/>
</dbReference>